<keyword evidence="1" id="KW-0472">Membrane</keyword>
<proteinExistence type="predicted"/>
<dbReference type="Proteomes" id="UP000774326">
    <property type="component" value="Unassembled WGS sequence"/>
</dbReference>
<comment type="caution">
    <text evidence="2">The sequence shown here is derived from an EMBL/GenBank/DDBJ whole genome shotgun (WGS) entry which is preliminary data.</text>
</comment>
<evidence type="ECO:0000313" key="3">
    <source>
        <dbReference type="Proteomes" id="UP000774326"/>
    </source>
</evidence>
<reference evidence="2" key="1">
    <citation type="journal article" date="2021" name="Open Biol.">
        <title>Shared evolutionary footprints suggest mitochondrial oxidative damage underlies multiple complex I losses in fungi.</title>
        <authorList>
            <person name="Schikora-Tamarit M.A."/>
            <person name="Marcet-Houben M."/>
            <person name="Nosek J."/>
            <person name="Gabaldon T."/>
        </authorList>
    </citation>
    <scope>NUCLEOTIDE SEQUENCE</scope>
    <source>
        <strain evidence="2">CBS2887</strain>
    </source>
</reference>
<protein>
    <submittedName>
        <fullName evidence="2">Uncharacterized protein</fullName>
    </submittedName>
</protein>
<keyword evidence="1" id="KW-0812">Transmembrane</keyword>
<gene>
    <name evidence="2" type="ORF">WICPIJ_003398</name>
</gene>
<keyword evidence="3" id="KW-1185">Reference proteome</keyword>
<dbReference type="AlphaFoldDB" id="A0A9P8TNS1"/>
<accession>A0A9P8TNS1</accession>
<evidence type="ECO:0000256" key="1">
    <source>
        <dbReference type="SAM" id="Phobius"/>
    </source>
</evidence>
<reference evidence="2" key="2">
    <citation type="submission" date="2021-01" db="EMBL/GenBank/DDBJ databases">
        <authorList>
            <person name="Schikora-Tamarit M.A."/>
        </authorList>
    </citation>
    <scope>NUCLEOTIDE SEQUENCE</scope>
    <source>
        <strain evidence="2">CBS2887</strain>
    </source>
</reference>
<dbReference type="EMBL" id="JAEUBG010001852">
    <property type="protein sequence ID" value="KAH3685651.1"/>
    <property type="molecule type" value="Genomic_DNA"/>
</dbReference>
<organism evidence="2 3">
    <name type="scientific">Wickerhamomyces pijperi</name>
    <name type="common">Yeast</name>
    <name type="synonym">Pichia pijperi</name>
    <dbReference type="NCBI Taxonomy" id="599730"/>
    <lineage>
        <taxon>Eukaryota</taxon>
        <taxon>Fungi</taxon>
        <taxon>Dikarya</taxon>
        <taxon>Ascomycota</taxon>
        <taxon>Saccharomycotina</taxon>
        <taxon>Saccharomycetes</taxon>
        <taxon>Phaffomycetales</taxon>
        <taxon>Wickerhamomycetaceae</taxon>
        <taxon>Wickerhamomyces</taxon>
    </lineage>
</organism>
<sequence>MMCWLSSLMALEISFIGEDSAASLLNWLMLLSFGVLNSSVLICGSLADSSRVKAARLDKDGFTSSLEFFFFLSSSVTELSLSDLAGGDGHGLVLEVLVERGELPMIVVVVCVTQVRQDLWLVDGLTSWLELMGQQTGVKHRVNKRGLTGTRRPSHHDRVFDTTLSFGLVSEE</sequence>
<evidence type="ECO:0000313" key="2">
    <source>
        <dbReference type="EMBL" id="KAH3685651.1"/>
    </source>
</evidence>
<keyword evidence="1" id="KW-1133">Transmembrane helix</keyword>
<name>A0A9P8TNS1_WICPI</name>
<feature type="transmembrane region" description="Helical" evidence="1">
    <location>
        <begin position="27"/>
        <end position="47"/>
    </location>
</feature>